<dbReference type="InterPro" id="IPR027417">
    <property type="entry name" value="P-loop_NTPase"/>
</dbReference>
<dbReference type="Proteomes" id="UP001187682">
    <property type="component" value="Unassembled WGS sequence"/>
</dbReference>
<dbReference type="GO" id="GO:0005525">
    <property type="term" value="F:GTP binding"/>
    <property type="evidence" value="ECO:0007669"/>
    <property type="project" value="InterPro"/>
</dbReference>
<dbReference type="GO" id="GO:0048312">
    <property type="term" value="P:intracellular distribution of mitochondria"/>
    <property type="evidence" value="ECO:0007669"/>
    <property type="project" value="TreeGrafter"/>
</dbReference>
<dbReference type="InterPro" id="IPR022812">
    <property type="entry name" value="Dynamin"/>
</dbReference>
<dbReference type="GO" id="GO:0005739">
    <property type="term" value="C:mitochondrion"/>
    <property type="evidence" value="ECO:0007669"/>
    <property type="project" value="TreeGrafter"/>
</dbReference>
<evidence type="ECO:0000313" key="2">
    <source>
        <dbReference type="EMBL" id="SPO02993.1"/>
    </source>
</evidence>
<dbReference type="InterPro" id="IPR020850">
    <property type="entry name" value="GED_dom"/>
</dbReference>
<feature type="domain" description="GED" evidence="1">
    <location>
        <begin position="490"/>
        <end position="577"/>
    </location>
</feature>
<proteinExistence type="predicted"/>
<dbReference type="Gene3D" id="1.20.120.1240">
    <property type="entry name" value="Dynamin, middle domain"/>
    <property type="match status" value="1"/>
</dbReference>
<comment type="caution">
    <text evidence="2">The sequence shown here is derived from an EMBL/GenBank/DDBJ whole genome shotgun (WGS) entry which is preliminary data.</text>
</comment>
<dbReference type="AlphaFoldDB" id="A0AAE8N0W7"/>
<dbReference type="SUPFAM" id="SSF52540">
    <property type="entry name" value="P-loop containing nucleoside triphosphate hydrolases"/>
    <property type="match status" value="1"/>
</dbReference>
<dbReference type="InterPro" id="IPR045063">
    <property type="entry name" value="Dynamin_N"/>
</dbReference>
<dbReference type="CDD" id="cd08771">
    <property type="entry name" value="DLP_1"/>
    <property type="match status" value="1"/>
</dbReference>
<dbReference type="PANTHER" id="PTHR11566:SF21">
    <property type="entry name" value="DYNAMIN RELATED PROTEIN 1, ISOFORM A"/>
    <property type="match status" value="1"/>
</dbReference>
<dbReference type="SMART" id="SM00053">
    <property type="entry name" value="DYNc"/>
    <property type="match status" value="1"/>
</dbReference>
<dbReference type="GO" id="GO:0008017">
    <property type="term" value="F:microtubule binding"/>
    <property type="evidence" value="ECO:0007669"/>
    <property type="project" value="TreeGrafter"/>
</dbReference>
<dbReference type="GO" id="GO:0016559">
    <property type="term" value="P:peroxisome fission"/>
    <property type="evidence" value="ECO:0007669"/>
    <property type="project" value="TreeGrafter"/>
</dbReference>
<dbReference type="PRINTS" id="PR00195">
    <property type="entry name" value="DYNAMIN"/>
</dbReference>
<keyword evidence="3" id="KW-1185">Reference proteome</keyword>
<gene>
    <name evidence="2" type="ORF">DNG_05674</name>
</gene>
<evidence type="ECO:0000259" key="1">
    <source>
        <dbReference type="PROSITE" id="PS51388"/>
    </source>
</evidence>
<dbReference type="GO" id="GO:0005874">
    <property type="term" value="C:microtubule"/>
    <property type="evidence" value="ECO:0007669"/>
    <property type="project" value="TreeGrafter"/>
</dbReference>
<dbReference type="GO" id="GO:0006897">
    <property type="term" value="P:endocytosis"/>
    <property type="evidence" value="ECO:0007669"/>
    <property type="project" value="TreeGrafter"/>
</dbReference>
<dbReference type="EMBL" id="ONZQ02000007">
    <property type="protein sequence ID" value="SPO02993.1"/>
    <property type="molecule type" value="Genomic_DNA"/>
</dbReference>
<accession>A0AAE8N0W7</accession>
<reference evidence="2" key="1">
    <citation type="submission" date="2018-03" db="EMBL/GenBank/DDBJ databases">
        <authorList>
            <person name="Guldener U."/>
        </authorList>
    </citation>
    <scope>NUCLEOTIDE SEQUENCE</scope>
</reference>
<dbReference type="PROSITE" id="PS51388">
    <property type="entry name" value="GED"/>
    <property type="match status" value="1"/>
</dbReference>
<dbReference type="GO" id="GO:0003924">
    <property type="term" value="F:GTPase activity"/>
    <property type="evidence" value="ECO:0007669"/>
    <property type="project" value="InterPro"/>
</dbReference>
<dbReference type="GO" id="GO:0016020">
    <property type="term" value="C:membrane"/>
    <property type="evidence" value="ECO:0007669"/>
    <property type="project" value="TreeGrafter"/>
</dbReference>
<evidence type="ECO:0000313" key="3">
    <source>
        <dbReference type="Proteomes" id="UP001187682"/>
    </source>
</evidence>
<dbReference type="PANTHER" id="PTHR11566">
    <property type="entry name" value="DYNAMIN"/>
    <property type="match status" value="1"/>
</dbReference>
<dbReference type="GO" id="GO:0000266">
    <property type="term" value="P:mitochondrial fission"/>
    <property type="evidence" value="ECO:0007669"/>
    <property type="project" value="TreeGrafter"/>
</dbReference>
<protein>
    <submittedName>
        <fullName evidence="2">Related to dynamin GTPase</fullName>
    </submittedName>
</protein>
<dbReference type="Gene3D" id="3.40.50.300">
    <property type="entry name" value="P-loop containing nucleotide triphosphate hydrolases"/>
    <property type="match status" value="1"/>
</dbReference>
<dbReference type="Pfam" id="PF00350">
    <property type="entry name" value="Dynamin_N"/>
    <property type="match status" value="1"/>
</dbReference>
<sequence length="577" mass="63968">MPTITLGSPKSTYRLNLIDKIRAKGVGDHVSLPQLVVCGDQSTGKSSVLERVAGVPFPQQEGLCTRFPTEIILRHTSEPLRVPASITPSAGACPETRQKLQAYHRELSDLSGLPSVIGECAALMGIRGYCSSEHDGAGAAFSPHVLRIEMVGDTGLHLTIVDLPGLVSVSVDEGGEKDGGDGDVRVVTDMVEGYLKSSRTIIMAVIKAGNDVANQRIVQLARTHDPEGQRTVGIITKPDLINEGAKGQIARLEDVEEELASMGMERSTVGDVRSFLTGLSMRFYQLARAALDGNYRGPDWEFFGMPDTRLRAMIHKANGEYANRMVAKGHLRKVRVYMDSRGRELPGSQNPYLVEELFHEHSSPWRSLAEAHLRDILTMVSQWVQKAIDYTVPEAPVDRQIRTTICDGSMYENERRAKEELGKLIEDEKLQPITYNHYYTDTIQKARQDKQSETIRAGVDSLDNYSLRETERVVEAVHSGIVTDIDEQACSEALERLESYYKMAMKTFVDNVCRQVIERHVLVPLPSLFCPTTVSKLSDEVLLRVGSEPEIQRARRAELGSLAQALRQSLVELRGTA</sequence>
<organism evidence="2 3">
    <name type="scientific">Cephalotrichum gorgonifer</name>
    <dbReference type="NCBI Taxonomy" id="2041049"/>
    <lineage>
        <taxon>Eukaryota</taxon>
        <taxon>Fungi</taxon>
        <taxon>Dikarya</taxon>
        <taxon>Ascomycota</taxon>
        <taxon>Pezizomycotina</taxon>
        <taxon>Sordariomycetes</taxon>
        <taxon>Hypocreomycetidae</taxon>
        <taxon>Microascales</taxon>
        <taxon>Microascaceae</taxon>
        <taxon>Cephalotrichum</taxon>
    </lineage>
</organism>
<name>A0AAE8N0W7_9PEZI</name>
<dbReference type="InterPro" id="IPR001401">
    <property type="entry name" value="Dynamin_GTPase"/>
</dbReference>